<dbReference type="SUPFAM" id="SSF158472">
    <property type="entry name" value="HAMP domain-like"/>
    <property type="match status" value="1"/>
</dbReference>
<dbReference type="Gene3D" id="6.10.340.10">
    <property type="match status" value="1"/>
</dbReference>
<evidence type="ECO:0000313" key="18">
    <source>
        <dbReference type="EMBL" id="MBP2111218.1"/>
    </source>
</evidence>
<dbReference type="InterPro" id="IPR003594">
    <property type="entry name" value="HATPase_dom"/>
</dbReference>
<evidence type="ECO:0000259" key="16">
    <source>
        <dbReference type="PROSITE" id="PS50109"/>
    </source>
</evidence>
<dbReference type="SUPFAM" id="SSF47384">
    <property type="entry name" value="Homodimeric domain of signal transducing histidine kinase"/>
    <property type="match status" value="1"/>
</dbReference>
<comment type="caution">
    <text evidence="18">The sequence shown here is derived from an EMBL/GenBank/DDBJ whole genome shotgun (WGS) entry which is preliminary data.</text>
</comment>
<comment type="subcellular location">
    <subcellularLocation>
        <location evidence="2">Cell membrane</location>
        <topology evidence="2">Multi-pass membrane protein</topology>
    </subcellularLocation>
</comment>
<keyword evidence="10" id="KW-0067">ATP-binding</keyword>
<dbReference type="EMBL" id="JAGGLV010000003">
    <property type="protein sequence ID" value="MBP2111218.1"/>
    <property type="molecule type" value="Genomic_DNA"/>
</dbReference>
<keyword evidence="4" id="KW-1003">Cell membrane</keyword>
<evidence type="ECO:0000256" key="12">
    <source>
        <dbReference type="ARBA" id="ARBA00023012"/>
    </source>
</evidence>
<evidence type="ECO:0000256" key="15">
    <source>
        <dbReference type="SAM" id="Phobius"/>
    </source>
</evidence>
<dbReference type="PROSITE" id="PS50885">
    <property type="entry name" value="HAMP"/>
    <property type="match status" value="1"/>
</dbReference>
<keyword evidence="9 18" id="KW-0418">Kinase</keyword>
<dbReference type="Gene3D" id="3.30.565.10">
    <property type="entry name" value="Histidine kinase-like ATPase, C-terminal domain"/>
    <property type="match status" value="1"/>
</dbReference>
<dbReference type="InterPro" id="IPR003661">
    <property type="entry name" value="HisK_dim/P_dom"/>
</dbReference>
<evidence type="ECO:0000256" key="5">
    <source>
        <dbReference type="ARBA" id="ARBA00022553"/>
    </source>
</evidence>
<keyword evidence="12" id="KW-0902">Two-component regulatory system</keyword>
<evidence type="ECO:0000256" key="11">
    <source>
        <dbReference type="ARBA" id="ARBA00022989"/>
    </source>
</evidence>
<dbReference type="RefSeq" id="WP_209870739.1">
    <property type="nucleotide sequence ID" value="NZ_JAGGLV010000003.1"/>
</dbReference>
<dbReference type="CDD" id="cd00082">
    <property type="entry name" value="HisKA"/>
    <property type="match status" value="1"/>
</dbReference>
<dbReference type="CDD" id="cd06225">
    <property type="entry name" value="HAMP"/>
    <property type="match status" value="1"/>
</dbReference>
<reference evidence="18 19" key="1">
    <citation type="submission" date="2021-03" db="EMBL/GenBank/DDBJ databases">
        <title>Genomic Encyclopedia of Type Strains, Phase IV (KMG-IV): sequencing the most valuable type-strain genomes for metagenomic binning, comparative biology and taxonomic classification.</title>
        <authorList>
            <person name="Goeker M."/>
        </authorList>
    </citation>
    <scope>NUCLEOTIDE SEQUENCE [LARGE SCALE GENOMIC DNA]</scope>
    <source>
        <strain evidence="18 19">DSM 101953</strain>
    </source>
</reference>
<evidence type="ECO:0000256" key="7">
    <source>
        <dbReference type="ARBA" id="ARBA00022692"/>
    </source>
</evidence>
<dbReference type="InterPro" id="IPR005467">
    <property type="entry name" value="His_kinase_dom"/>
</dbReference>
<feature type="coiled-coil region" evidence="14">
    <location>
        <begin position="128"/>
        <end position="155"/>
    </location>
</feature>
<evidence type="ECO:0000256" key="10">
    <source>
        <dbReference type="ARBA" id="ARBA00022840"/>
    </source>
</evidence>
<evidence type="ECO:0000256" key="13">
    <source>
        <dbReference type="ARBA" id="ARBA00023136"/>
    </source>
</evidence>
<keyword evidence="5" id="KW-0597">Phosphoprotein</keyword>
<dbReference type="PANTHER" id="PTHR45528">
    <property type="entry name" value="SENSOR HISTIDINE KINASE CPXA"/>
    <property type="match status" value="1"/>
</dbReference>
<dbReference type="Pfam" id="PF00672">
    <property type="entry name" value="HAMP"/>
    <property type="match status" value="1"/>
</dbReference>
<dbReference type="SMART" id="SM00388">
    <property type="entry name" value="HisKA"/>
    <property type="match status" value="1"/>
</dbReference>
<keyword evidence="8" id="KW-0547">Nucleotide-binding</keyword>
<dbReference type="Pfam" id="PF02518">
    <property type="entry name" value="HATPase_c"/>
    <property type="match status" value="1"/>
</dbReference>
<dbReference type="EC" id="2.7.13.3" evidence="3"/>
<dbReference type="PROSITE" id="PS50109">
    <property type="entry name" value="HIS_KIN"/>
    <property type="match status" value="1"/>
</dbReference>
<feature type="domain" description="Histidine kinase" evidence="16">
    <location>
        <begin position="155"/>
        <end position="372"/>
    </location>
</feature>
<keyword evidence="13 15" id="KW-0472">Membrane</keyword>
<dbReference type="Proteomes" id="UP000773462">
    <property type="component" value="Unassembled WGS sequence"/>
</dbReference>
<dbReference type="SMART" id="SM00304">
    <property type="entry name" value="HAMP"/>
    <property type="match status" value="1"/>
</dbReference>
<keyword evidence="19" id="KW-1185">Reference proteome</keyword>
<evidence type="ECO:0000256" key="14">
    <source>
        <dbReference type="SAM" id="Coils"/>
    </source>
</evidence>
<evidence type="ECO:0000256" key="1">
    <source>
        <dbReference type="ARBA" id="ARBA00000085"/>
    </source>
</evidence>
<dbReference type="InterPro" id="IPR036890">
    <property type="entry name" value="HATPase_C_sf"/>
</dbReference>
<dbReference type="GO" id="GO:0016301">
    <property type="term" value="F:kinase activity"/>
    <property type="evidence" value="ECO:0007669"/>
    <property type="project" value="UniProtKB-KW"/>
</dbReference>
<evidence type="ECO:0000259" key="17">
    <source>
        <dbReference type="PROSITE" id="PS50885"/>
    </source>
</evidence>
<organism evidence="18 19">
    <name type="scientific">Paenibacillus silagei</name>
    <dbReference type="NCBI Taxonomy" id="1670801"/>
    <lineage>
        <taxon>Bacteria</taxon>
        <taxon>Bacillati</taxon>
        <taxon>Bacillota</taxon>
        <taxon>Bacilli</taxon>
        <taxon>Bacillales</taxon>
        <taxon>Paenibacillaceae</taxon>
        <taxon>Paenibacillus</taxon>
    </lineage>
</organism>
<dbReference type="CDD" id="cd00075">
    <property type="entry name" value="HATPase"/>
    <property type="match status" value="1"/>
</dbReference>
<keyword evidence="7 15" id="KW-0812">Transmembrane</keyword>
<dbReference type="PANTHER" id="PTHR45528:SF1">
    <property type="entry name" value="SENSOR HISTIDINE KINASE CPXA"/>
    <property type="match status" value="1"/>
</dbReference>
<feature type="transmembrane region" description="Helical" evidence="15">
    <location>
        <begin position="58"/>
        <end position="82"/>
    </location>
</feature>
<dbReference type="Pfam" id="PF00512">
    <property type="entry name" value="HisKA"/>
    <property type="match status" value="1"/>
</dbReference>
<dbReference type="InterPro" id="IPR050398">
    <property type="entry name" value="HssS/ArlS-like"/>
</dbReference>
<accession>A0ABS4NMC3</accession>
<dbReference type="Gene3D" id="1.10.287.130">
    <property type="match status" value="1"/>
</dbReference>
<dbReference type="InterPro" id="IPR004358">
    <property type="entry name" value="Sig_transdc_His_kin-like_C"/>
</dbReference>
<evidence type="ECO:0000256" key="9">
    <source>
        <dbReference type="ARBA" id="ARBA00022777"/>
    </source>
</evidence>
<dbReference type="PRINTS" id="PR00344">
    <property type="entry name" value="BCTRLSENSOR"/>
</dbReference>
<comment type="catalytic activity">
    <reaction evidence="1">
        <text>ATP + protein L-histidine = ADP + protein N-phospho-L-histidine.</text>
        <dbReference type="EC" id="2.7.13.3"/>
    </reaction>
</comment>
<keyword evidence="14" id="KW-0175">Coiled coil</keyword>
<name>A0ABS4NMC3_9BACL</name>
<evidence type="ECO:0000256" key="8">
    <source>
        <dbReference type="ARBA" id="ARBA00022741"/>
    </source>
</evidence>
<evidence type="ECO:0000313" key="19">
    <source>
        <dbReference type="Proteomes" id="UP000773462"/>
    </source>
</evidence>
<evidence type="ECO:0000256" key="4">
    <source>
        <dbReference type="ARBA" id="ARBA00022475"/>
    </source>
</evidence>
<protein>
    <recommendedName>
        <fullName evidence="3">histidine kinase</fullName>
        <ecNumber evidence="3">2.7.13.3</ecNumber>
    </recommendedName>
</protein>
<dbReference type="InterPro" id="IPR036097">
    <property type="entry name" value="HisK_dim/P_sf"/>
</dbReference>
<feature type="domain" description="HAMP" evidence="17">
    <location>
        <begin position="88"/>
        <end position="140"/>
    </location>
</feature>
<keyword evidence="6" id="KW-0808">Transferase</keyword>
<dbReference type="SMART" id="SM00387">
    <property type="entry name" value="HATPase_c"/>
    <property type="match status" value="1"/>
</dbReference>
<sequence length="372" mass="41182">MKNKRSFRRVIMRRFIGCTFGIALTLLVLELLYGLLTWKNGMNFAELASSPLAKGTESLQITLSVIWILITAAVYFIGIVLFGHGINRKLMEPVRKMEEGFKAVTSGHLNTRLDFETETEFAEMRDAFNYMAQRLKNAEEQRMSMENERMQLFSHIAHDLRTPMTTISGYAGALAGGLVEEPDKQREYHLAIQAKSGQMNQLIDQLLAYSKLGAPEYKLKLAKVDLVELLRVSCAALFGEIESKQMSLELQLPDQPVFYIADPLEISRAIGNLLTNAIRHNPSGSLLFVGLTDEPSRITIHIADNGAAIPEAITGNLFEPFVSGDTSRTTSSGTGLGLAIVHKVMEQHSGGVSVIDAVSPYTKEFVLIFPKG</sequence>
<dbReference type="SUPFAM" id="SSF55874">
    <property type="entry name" value="ATPase domain of HSP90 chaperone/DNA topoisomerase II/histidine kinase"/>
    <property type="match status" value="1"/>
</dbReference>
<evidence type="ECO:0000256" key="2">
    <source>
        <dbReference type="ARBA" id="ARBA00004651"/>
    </source>
</evidence>
<evidence type="ECO:0000256" key="6">
    <source>
        <dbReference type="ARBA" id="ARBA00022679"/>
    </source>
</evidence>
<gene>
    <name evidence="18" type="ORF">J2Z70_001359</name>
</gene>
<dbReference type="InterPro" id="IPR003660">
    <property type="entry name" value="HAMP_dom"/>
</dbReference>
<keyword evidence="11 15" id="KW-1133">Transmembrane helix</keyword>
<evidence type="ECO:0000256" key="3">
    <source>
        <dbReference type="ARBA" id="ARBA00012438"/>
    </source>
</evidence>
<proteinExistence type="predicted"/>